<dbReference type="PANTHER" id="PTHR28058">
    <property type="entry name" value="37S RIBOSOMAL PROTEIN MRP51, MITOCHONDRIAL"/>
    <property type="match status" value="1"/>
</dbReference>
<dbReference type="AlphaFoldDB" id="A0A1X0RH94"/>
<dbReference type="PANTHER" id="PTHR28058:SF1">
    <property type="entry name" value="SMALL RIBOSOMAL SUBUNIT PROTEIN BS1M"/>
    <property type="match status" value="1"/>
</dbReference>
<organism evidence="1">
    <name type="scientific">Rhizopus microsporus var. microsporus</name>
    <dbReference type="NCBI Taxonomy" id="86635"/>
    <lineage>
        <taxon>Eukaryota</taxon>
        <taxon>Fungi</taxon>
        <taxon>Fungi incertae sedis</taxon>
        <taxon>Mucoromycota</taxon>
        <taxon>Mucoromycotina</taxon>
        <taxon>Mucoromycetes</taxon>
        <taxon>Mucorales</taxon>
        <taxon>Mucorineae</taxon>
        <taxon>Rhizopodaceae</taxon>
        <taxon>Rhizopus</taxon>
    </lineage>
</organism>
<dbReference type="VEuPathDB" id="FungiDB:BCV72DRAFT_301000"/>
<evidence type="ECO:0000313" key="1">
    <source>
        <dbReference type="EMBL" id="ORE11422.1"/>
    </source>
</evidence>
<reference evidence="1" key="1">
    <citation type="journal article" date="2016" name="Proc. Natl. Acad. Sci. U.S.A.">
        <title>Lipid metabolic changes in an early divergent fungus govern the establishment of a mutualistic symbiosis with endobacteria.</title>
        <authorList>
            <person name="Lastovetsky O.A."/>
            <person name="Gaspar M.L."/>
            <person name="Mondo S.J."/>
            <person name="LaButti K.M."/>
            <person name="Sandor L."/>
            <person name="Grigoriev I.V."/>
            <person name="Henry S.A."/>
            <person name="Pawlowska T.E."/>
        </authorList>
    </citation>
    <scope>NUCLEOTIDE SEQUENCE [LARGE SCALE GENOMIC DNA]</scope>
    <source>
        <strain evidence="1">ATCC 52814</strain>
    </source>
</reference>
<sequence length="373" mass="42207">MSIHFCKPFLLNAALRQSRISDKLFGDNITNSTRPDYRVDVYDGPTIAYSNEVGEIKTAGASRNLIKKDICRIALYAKELVDRSNLEAAIAFQTVGKSIDQVYTAPSHCKQIGDWGLKRSLPTVIRTPYLTVQQLDTAEHQTPWRSGSSQVLFIKRWKENFPNSKKPAPRSDQDKYNIVKMTPAEFKRFLQQCAKRAPEFRQLLEQKKMVPEQVFDYLQVAFKDSPGDAVVGPLYSDYEQAEPVVVQGRILNAAKRNGHVVGVGGITALLPKRHTVYMRQLGDRRVRTFYVEEASIDEEGRPRVVLSAAPKDAHAHAITIEEVDETAKEMFLTSRPPAQKIMSDDHIEANPNHDLIMRRIINLMGNAENDNKD</sequence>
<dbReference type="EMBL" id="KV921857">
    <property type="protein sequence ID" value="ORE11422.1"/>
    <property type="molecule type" value="Genomic_DNA"/>
</dbReference>
<gene>
    <name evidence="1" type="ORF">BCV72DRAFT_301000</name>
</gene>
<protein>
    <submittedName>
        <fullName evidence="1">Uncharacterized protein</fullName>
    </submittedName>
</protein>
<dbReference type="Pfam" id="PF11709">
    <property type="entry name" value="Mit_ribos_Mrp51"/>
    <property type="match status" value="1"/>
</dbReference>
<name>A0A1X0RH94_RHIZD</name>
<proteinExistence type="predicted"/>
<dbReference type="OrthoDB" id="2735536at2759"/>
<accession>A0A1X0RH94</accession>
<dbReference type="Proteomes" id="UP000242414">
    <property type="component" value="Unassembled WGS sequence"/>
</dbReference>
<dbReference type="InterPro" id="IPR016712">
    <property type="entry name" value="Rbsml_bS1m-like"/>
</dbReference>